<feature type="binding site" evidence="7">
    <location>
        <position position="327"/>
    </location>
    <ligand>
        <name>4-imidazolone-5-propanoate</name>
        <dbReference type="ChEBI" id="CHEBI:77893"/>
    </ligand>
</feature>
<dbReference type="InterPro" id="IPR032466">
    <property type="entry name" value="Metal_Hydrolase"/>
</dbReference>
<feature type="binding site" evidence="7">
    <location>
        <position position="182"/>
    </location>
    <ligand>
        <name>4-imidazolone-5-propanoate</name>
        <dbReference type="ChEBI" id="CHEBI:77893"/>
    </ligand>
</feature>
<dbReference type="InterPro" id="IPR006680">
    <property type="entry name" value="Amidohydro-rel"/>
</dbReference>
<feature type="binding site" evidence="7">
    <location>
        <position position="324"/>
    </location>
    <ligand>
        <name>N-formimidoyl-L-glutamate</name>
        <dbReference type="ChEBI" id="CHEBI:58928"/>
    </ligand>
</feature>
<evidence type="ECO:0000313" key="10">
    <source>
        <dbReference type="Proteomes" id="UP000198862"/>
    </source>
</evidence>
<comment type="function">
    <text evidence="7">Catalyzes the hydrolytic cleavage of the carbon-nitrogen bond in imidazolone-5-propanoate to yield N-formimidoyl-L-glutamate. It is the third step in the universal histidine degradation pathway.</text>
</comment>
<dbReference type="Gene3D" id="2.30.40.10">
    <property type="entry name" value="Urease, subunit C, domain 1"/>
    <property type="match status" value="1"/>
</dbReference>
<accession>A0A1I1PF97</accession>
<comment type="catalytic activity">
    <reaction evidence="7">
        <text>4-imidazolone-5-propanoate + H2O = N-formimidoyl-L-glutamate</text>
        <dbReference type="Rhea" id="RHEA:23660"/>
        <dbReference type="ChEBI" id="CHEBI:15377"/>
        <dbReference type="ChEBI" id="CHEBI:58928"/>
        <dbReference type="ChEBI" id="CHEBI:77893"/>
        <dbReference type="EC" id="3.5.2.7"/>
    </reaction>
</comment>
<comment type="subcellular location">
    <subcellularLocation>
        <location evidence="7">Cytoplasm</location>
    </subcellularLocation>
</comment>
<keyword evidence="5 7" id="KW-0862">Zinc</keyword>
<feature type="binding site" evidence="7">
    <location>
        <position position="322"/>
    </location>
    <ligand>
        <name>Zn(2+)</name>
        <dbReference type="ChEBI" id="CHEBI:29105"/>
    </ligand>
</feature>
<feature type="binding site" evidence="7">
    <location>
        <position position="247"/>
    </location>
    <ligand>
        <name>Fe(3+)</name>
        <dbReference type="ChEBI" id="CHEBI:29034"/>
    </ligand>
</feature>
<evidence type="ECO:0000313" key="9">
    <source>
        <dbReference type="EMBL" id="SFD08494.1"/>
    </source>
</evidence>
<feature type="binding site" evidence="7">
    <location>
        <position position="79"/>
    </location>
    <ligand>
        <name>Fe(3+)</name>
        <dbReference type="ChEBI" id="CHEBI:29034"/>
    </ligand>
</feature>
<reference evidence="9 10" key="1">
    <citation type="submission" date="2016-10" db="EMBL/GenBank/DDBJ databases">
        <authorList>
            <person name="de Groot N.N."/>
        </authorList>
    </citation>
    <scope>NUCLEOTIDE SEQUENCE [LARGE SCALE GENOMIC DNA]</scope>
    <source>
        <strain evidence="9 10">DSM 6059</strain>
    </source>
</reference>
<dbReference type="GO" id="GO:0005506">
    <property type="term" value="F:iron ion binding"/>
    <property type="evidence" value="ECO:0007669"/>
    <property type="project" value="UniProtKB-UniRule"/>
</dbReference>
<evidence type="ECO:0000256" key="5">
    <source>
        <dbReference type="ARBA" id="ARBA00022833"/>
    </source>
</evidence>
<feature type="binding site" evidence="7">
    <location>
        <position position="77"/>
    </location>
    <ligand>
        <name>Zn(2+)</name>
        <dbReference type="ChEBI" id="CHEBI:29105"/>
    </ligand>
</feature>
<dbReference type="STRING" id="1123010.SAMN02745724_03431"/>
<evidence type="ECO:0000256" key="2">
    <source>
        <dbReference type="ARBA" id="ARBA00022723"/>
    </source>
</evidence>
<dbReference type="GO" id="GO:0050480">
    <property type="term" value="F:imidazolonepropionase activity"/>
    <property type="evidence" value="ECO:0007669"/>
    <property type="project" value="UniProtKB-UniRule"/>
</dbReference>
<dbReference type="Gene3D" id="3.20.20.140">
    <property type="entry name" value="Metal-dependent hydrolases"/>
    <property type="match status" value="1"/>
</dbReference>
<evidence type="ECO:0000259" key="8">
    <source>
        <dbReference type="Pfam" id="PF01979"/>
    </source>
</evidence>
<dbReference type="Pfam" id="PF01979">
    <property type="entry name" value="Amidohydro_1"/>
    <property type="match status" value="1"/>
</dbReference>
<comment type="cofactor">
    <cofactor evidence="7">
        <name>Zn(2+)</name>
        <dbReference type="ChEBI" id="CHEBI:29105"/>
    </cofactor>
    <cofactor evidence="7">
        <name>Fe(3+)</name>
        <dbReference type="ChEBI" id="CHEBI:29034"/>
    </cofactor>
    <text evidence="7">Binds 1 zinc or iron ion per subunit.</text>
</comment>
<evidence type="ECO:0000256" key="6">
    <source>
        <dbReference type="ARBA" id="ARBA00023004"/>
    </source>
</evidence>
<organism evidence="9 10">
    <name type="scientific">Pseudoalteromonas denitrificans DSM 6059</name>
    <dbReference type="NCBI Taxonomy" id="1123010"/>
    <lineage>
        <taxon>Bacteria</taxon>
        <taxon>Pseudomonadati</taxon>
        <taxon>Pseudomonadota</taxon>
        <taxon>Gammaproteobacteria</taxon>
        <taxon>Alteromonadales</taxon>
        <taxon>Pseudoalteromonadaceae</taxon>
        <taxon>Pseudoalteromonas</taxon>
    </lineage>
</organism>
<evidence type="ECO:0000256" key="3">
    <source>
        <dbReference type="ARBA" id="ARBA00022801"/>
    </source>
</evidence>
<dbReference type="GO" id="GO:0019556">
    <property type="term" value="P:L-histidine catabolic process to glutamate and formamide"/>
    <property type="evidence" value="ECO:0007669"/>
    <property type="project" value="UniProtKB-UniRule"/>
</dbReference>
<dbReference type="HAMAP" id="MF_00372">
    <property type="entry name" value="HutI"/>
    <property type="match status" value="1"/>
</dbReference>
<feature type="binding site" evidence="7">
    <location>
        <position position="149"/>
    </location>
    <ligand>
        <name>N-formimidoyl-L-glutamate</name>
        <dbReference type="ChEBI" id="CHEBI:58928"/>
    </ligand>
</feature>
<feature type="binding site" evidence="7">
    <location>
        <position position="149"/>
    </location>
    <ligand>
        <name>4-imidazolone-5-propanoate</name>
        <dbReference type="ChEBI" id="CHEBI:77893"/>
    </ligand>
</feature>
<dbReference type="GO" id="GO:0005737">
    <property type="term" value="C:cytoplasm"/>
    <property type="evidence" value="ECO:0007669"/>
    <property type="project" value="UniProtKB-SubCell"/>
</dbReference>
<dbReference type="InterPro" id="IPR011059">
    <property type="entry name" value="Metal-dep_hydrolase_composite"/>
</dbReference>
<dbReference type="EC" id="3.5.2.7" evidence="1 7"/>
<feature type="domain" description="Amidohydrolase-related" evidence="8">
    <location>
        <begin position="69"/>
        <end position="406"/>
    </location>
</feature>
<feature type="binding site" evidence="7">
    <location>
        <position position="79"/>
    </location>
    <ligand>
        <name>Zn(2+)</name>
        <dbReference type="ChEBI" id="CHEBI:29105"/>
    </ligand>
</feature>
<feature type="binding site" evidence="7">
    <location>
        <position position="77"/>
    </location>
    <ligand>
        <name>Fe(3+)</name>
        <dbReference type="ChEBI" id="CHEBI:29034"/>
    </ligand>
</feature>
<dbReference type="EMBL" id="FOLO01000031">
    <property type="protein sequence ID" value="SFD08494.1"/>
    <property type="molecule type" value="Genomic_DNA"/>
</dbReference>
<keyword evidence="3 7" id="KW-0378">Hydrolase</keyword>
<feature type="binding site" evidence="7">
    <location>
        <position position="247"/>
    </location>
    <ligand>
        <name>Zn(2+)</name>
        <dbReference type="ChEBI" id="CHEBI:29105"/>
    </ligand>
</feature>
<dbReference type="SUPFAM" id="SSF51556">
    <property type="entry name" value="Metallo-dependent hydrolases"/>
    <property type="match status" value="1"/>
</dbReference>
<dbReference type="NCBIfam" id="TIGR01224">
    <property type="entry name" value="hutI"/>
    <property type="match status" value="1"/>
</dbReference>
<feature type="binding site" evidence="7">
    <location>
        <position position="86"/>
    </location>
    <ligand>
        <name>4-imidazolone-5-propanoate</name>
        <dbReference type="ChEBI" id="CHEBI:77893"/>
    </ligand>
</feature>
<dbReference type="OrthoDB" id="9776455at2"/>
<evidence type="ECO:0000256" key="4">
    <source>
        <dbReference type="ARBA" id="ARBA00022808"/>
    </source>
</evidence>
<keyword evidence="2 7" id="KW-0479">Metal-binding</keyword>
<comment type="pathway">
    <text evidence="7">Amino-acid degradation; L-histidine degradation into L-glutamate; N-formimidoyl-L-glutamate from L-histidine: step 3/3.</text>
</comment>
<dbReference type="InterPro" id="IPR005920">
    <property type="entry name" value="HutI"/>
</dbReference>
<evidence type="ECO:0000256" key="1">
    <source>
        <dbReference type="ARBA" id="ARBA00012864"/>
    </source>
</evidence>
<dbReference type="AlphaFoldDB" id="A0A1I1PF97"/>
<dbReference type="RefSeq" id="WP_091987077.1">
    <property type="nucleotide sequence ID" value="NZ_FOLO01000031.1"/>
</dbReference>
<keyword evidence="6 7" id="KW-0408">Iron</keyword>
<dbReference type="SUPFAM" id="SSF51338">
    <property type="entry name" value="Composite domain of metallo-dependent hydrolases"/>
    <property type="match status" value="1"/>
</dbReference>
<gene>
    <name evidence="7" type="primary">hutI</name>
    <name evidence="9" type="ORF">SAMN02745724_03431</name>
</gene>
<dbReference type="GO" id="GO:0019557">
    <property type="term" value="P:L-histidine catabolic process to glutamate and formate"/>
    <property type="evidence" value="ECO:0007669"/>
    <property type="project" value="UniProtKB-UniPathway"/>
</dbReference>
<dbReference type="GO" id="GO:0008270">
    <property type="term" value="F:zinc ion binding"/>
    <property type="evidence" value="ECO:0007669"/>
    <property type="project" value="UniProtKB-UniRule"/>
</dbReference>
<feature type="binding site" evidence="7">
    <location>
        <position position="326"/>
    </location>
    <ligand>
        <name>N-formimidoyl-L-glutamate</name>
        <dbReference type="ChEBI" id="CHEBI:58928"/>
    </ligand>
</feature>
<dbReference type="Proteomes" id="UP000198862">
    <property type="component" value="Unassembled WGS sequence"/>
</dbReference>
<dbReference type="CDD" id="cd01296">
    <property type="entry name" value="Imidazolone-5PH"/>
    <property type="match status" value="1"/>
</dbReference>
<proteinExistence type="inferred from homology"/>
<protein>
    <recommendedName>
        <fullName evidence="1 7">Imidazolonepropionase</fullName>
        <ecNumber evidence="1 7">3.5.2.7</ecNumber>
    </recommendedName>
    <alternativeName>
        <fullName evidence="7">Imidazolone-5-propionate hydrolase</fullName>
    </alternativeName>
</protein>
<dbReference type="PANTHER" id="PTHR42752:SF1">
    <property type="entry name" value="IMIDAZOLONEPROPIONASE-RELATED"/>
    <property type="match status" value="1"/>
</dbReference>
<sequence>MNLVEEFDQVIIDVNIATMDPTISKAYGTIENAALALKDGKIAWLGKYEDLPEFDTLSTPVVAAKGKWLTPGLIDCHTHLVFGGSRAREFEMRLQGVSYQEIAAQGGGIVSTVKATRLASEEELFVTAKKRLNALYSEGVTTVEIKSGYGLDTESEIKMLRVAKLLGEHHKVDVKTTFLGAHALPPEYKNDPDAYIDLVCEEMMPKVAQLGLADAVDAFCEGVGFSNEQTRKVFEKAKSLGLPVKLHAEQLSNLKGAELVAEFKGLSADHIEFLDEAGVKAMAASGTVAVLLPGAFYILRETQLPPIKLLQQYNVPIAISTDFNPGTSPVCSLKLMMNMGCTLFSMTPEHVLAGVTVNAAKALGLNDRGIIAKGMRADMVLWDITHPAELAYQFGVNPLEKQWIDGENVVI</sequence>
<dbReference type="UniPathway" id="UPA00379">
    <property type="reaction ID" value="UER00551"/>
</dbReference>
<keyword evidence="4 7" id="KW-0369">Histidine metabolism</keyword>
<keyword evidence="7" id="KW-0963">Cytoplasm</keyword>
<keyword evidence="10" id="KW-1185">Reference proteome</keyword>
<dbReference type="FunFam" id="3.20.20.140:FF:000007">
    <property type="entry name" value="Imidazolonepropionase"/>
    <property type="match status" value="1"/>
</dbReference>
<feature type="binding site" evidence="7">
    <location>
        <position position="250"/>
    </location>
    <ligand>
        <name>4-imidazolone-5-propanoate</name>
        <dbReference type="ChEBI" id="CHEBI:77893"/>
    </ligand>
</feature>
<feature type="binding site" evidence="7">
    <location>
        <position position="322"/>
    </location>
    <ligand>
        <name>Fe(3+)</name>
        <dbReference type="ChEBI" id="CHEBI:29034"/>
    </ligand>
</feature>
<evidence type="ECO:0000256" key="7">
    <source>
        <dbReference type="HAMAP-Rule" id="MF_00372"/>
    </source>
</evidence>
<name>A0A1I1PF97_9GAMM</name>
<dbReference type="PANTHER" id="PTHR42752">
    <property type="entry name" value="IMIDAZOLONEPROPIONASE"/>
    <property type="match status" value="1"/>
</dbReference>
<comment type="similarity">
    <text evidence="7">Belongs to the metallo-dependent hydrolases superfamily. HutI family.</text>
</comment>